<sequence length="868" mass="90497">MLLVSQRLDAPRMEPLLPGSVKRKLASAENSGEVNGVSESPMIQGNGKRLCLEDVTLAMGPGFQHPPYSSGPGVGGHGGVLEGNGLNNNGLGSPYAMPPKASPGTATGGGGGPPHGGMMPSFNPNGSSSAPSVEQELQDILDELTKNPDPSLSELDIEKILGNKGDEQTGGGGGFMHPEGSGTPKRSPQRPSHLESHLTRSPGFTQAPAAGSPQVGPSPVGAPYSAPHPAKPVPSPLSASPLSSSTQSQNQARSPMLSAALSNRAGSTWHEVSRAQQLQQMASNSKHLSSGAAPPPPGASPWAGPSPPYRPNEKLPSSSPHQQPFSPAGSIQSPQSSLISSMAPAPSAGPSPPYRPEKLASPALAQPPFSPQSTLLPSNAPTGGGGGGGGGGSGTGQSSQANFLPSMPPASGTTRPSPPYRTDKHSSPTVQQQQPPQQLNGSGNMASQLFKAMTSSQPSSLKLLMQQQQQQGQPTAQSQPPAQLPPATHQGQDPYSFNNTKPLRHFDPEPPAQKLGPLAPPGQGSLSHYPGPSMQPAPPVGGAAHTQLLQQRMQRNLQPGGMAPHNRADQSPGMVPRLQDPSTVPRPAQGNSYNLLKNQLIRKQLLQEKQRQMEQMNGGQMSDCQQVAPFQAVGVGRSVPPECGYPMGNPPANPAMMSHTPMLSNRMGMPPGPLNQAVRTTGAFMGNAGPKQALYHPPQQFGMPLQPGQGMMGMGAPPRQPAHHGQTPARSGMPGPSFGGGPLQAQHLRHALHQGSALPRMPFNPQQPSQPQSQLWQQQQQQQQQGLPRMGCDSHMDPALHQHAFPGRGVGGGPPPFSQQPLRSGMPGNFTPTRLAPRPLTRWPPTCPADTCRSCHPGTPSPPWPSRA</sequence>
<feature type="compositionally biased region" description="Low complexity" evidence="1">
    <location>
        <begin position="455"/>
        <end position="487"/>
    </location>
</feature>
<dbReference type="EMBL" id="JAFDVH010000014">
    <property type="protein sequence ID" value="KAG7464715.1"/>
    <property type="molecule type" value="Genomic_DNA"/>
</dbReference>
<feature type="compositionally biased region" description="Pro residues" evidence="1">
    <location>
        <begin position="859"/>
        <end position="868"/>
    </location>
</feature>
<dbReference type="GO" id="GO:0016604">
    <property type="term" value="C:nuclear body"/>
    <property type="evidence" value="ECO:0007669"/>
    <property type="project" value="TreeGrafter"/>
</dbReference>
<feature type="region of interest" description="Disordered" evidence="1">
    <location>
        <begin position="757"/>
        <end position="868"/>
    </location>
</feature>
<gene>
    <name evidence="2" type="ORF">MATL_G00168560</name>
</gene>
<evidence type="ECO:0000313" key="2">
    <source>
        <dbReference type="EMBL" id="KAG7464715.1"/>
    </source>
</evidence>
<feature type="compositionally biased region" description="Gly residues" evidence="1">
    <location>
        <begin position="72"/>
        <end position="82"/>
    </location>
</feature>
<evidence type="ECO:0000313" key="3">
    <source>
        <dbReference type="Proteomes" id="UP001046870"/>
    </source>
</evidence>
<proteinExistence type="predicted"/>
<feature type="region of interest" description="Disordered" evidence="1">
    <location>
        <begin position="557"/>
        <end position="594"/>
    </location>
</feature>
<feature type="region of interest" description="Disordered" evidence="1">
    <location>
        <begin position="704"/>
        <end position="744"/>
    </location>
</feature>
<evidence type="ECO:0008006" key="4">
    <source>
        <dbReference type="Google" id="ProtNLM"/>
    </source>
</evidence>
<protein>
    <recommendedName>
        <fullName evidence="4">Mastermind-like domain-containing protein 1</fullName>
    </recommendedName>
</protein>
<dbReference type="GO" id="GO:0006357">
    <property type="term" value="P:regulation of transcription by RNA polymerase II"/>
    <property type="evidence" value="ECO:0007669"/>
    <property type="project" value="TreeGrafter"/>
</dbReference>
<feature type="region of interest" description="Disordered" evidence="1">
    <location>
        <begin position="163"/>
        <end position="542"/>
    </location>
</feature>
<accession>A0A9D3PTC1</accession>
<dbReference type="InterPro" id="IPR026131">
    <property type="entry name" value="MAMLD1"/>
</dbReference>
<feature type="compositionally biased region" description="Low complexity" evidence="1">
    <location>
        <begin position="766"/>
        <end position="785"/>
    </location>
</feature>
<feature type="compositionally biased region" description="Low complexity" evidence="1">
    <location>
        <begin position="316"/>
        <end position="346"/>
    </location>
</feature>
<dbReference type="PANTHER" id="PTHR15275">
    <property type="entry name" value="CG1 PROTEIN/F18"/>
    <property type="match status" value="1"/>
</dbReference>
<dbReference type="OrthoDB" id="8630229at2759"/>
<feature type="compositionally biased region" description="Polar residues" evidence="1">
    <location>
        <begin position="489"/>
        <end position="501"/>
    </location>
</feature>
<dbReference type="Proteomes" id="UP001046870">
    <property type="component" value="Chromosome 14"/>
</dbReference>
<feature type="compositionally biased region" description="Gly residues" evidence="1">
    <location>
        <begin position="382"/>
        <end position="395"/>
    </location>
</feature>
<feature type="compositionally biased region" description="Polar residues" evidence="1">
    <location>
        <begin position="274"/>
        <end position="288"/>
    </location>
</feature>
<comment type="caution">
    <text evidence="2">The sequence shown here is derived from an EMBL/GenBank/DDBJ whole genome shotgun (WGS) entry which is preliminary data.</text>
</comment>
<dbReference type="PANTHER" id="PTHR15275:SF0">
    <property type="entry name" value="MASTERMIND-LIKE DOMAIN-CONTAINING PROTEIN 1"/>
    <property type="match status" value="1"/>
</dbReference>
<feature type="compositionally biased region" description="Gly residues" evidence="1">
    <location>
        <begin position="106"/>
        <end position="115"/>
    </location>
</feature>
<organism evidence="2 3">
    <name type="scientific">Megalops atlanticus</name>
    <name type="common">Tarpon</name>
    <name type="synonym">Clupea gigantea</name>
    <dbReference type="NCBI Taxonomy" id="7932"/>
    <lineage>
        <taxon>Eukaryota</taxon>
        <taxon>Metazoa</taxon>
        <taxon>Chordata</taxon>
        <taxon>Craniata</taxon>
        <taxon>Vertebrata</taxon>
        <taxon>Euteleostomi</taxon>
        <taxon>Actinopterygii</taxon>
        <taxon>Neopterygii</taxon>
        <taxon>Teleostei</taxon>
        <taxon>Elopiformes</taxon>
        <taxon>Megalopidae</taxon>
        <taxon>Megalops</taxon>
    </lineage>
</organism>
<feature type="compositionally biased region" description="Low complexity" evidence="1">
    <location>
        <begin position="704"/>
        <end position="717"/>
    </location>
</feature>
<feature type="compositionally biased region" description="Polar residues" evidence="1">
    <location>
        <begin position="122"/>
        <end position="132"/>
    </location>
</feature>
<keyword evidence="3" id="KW-1185">Reference proteome</keyword>
<feature type="compositionally biased region" description="Low complexity" evidence="1">
    <location>
        <begin position="236"/>
        <end position="245"/>
    </location>
</feature>
<feature type="region of interest" description="Disordered" evidence="1">
    <location>
        <begin position="69"/>
        <end position="135"/>
    </location>
</feature>
<evidence type="ECO:0000256" key="1">
    <source>
        <dbReference type="SAM" id="MobiDB-lite"/>
    </source>
</evidence>
<feature type="compositionally biased region" description="Low complexity" evidence="1">
    <location>
        <begin position="83"/>
        <end position="95"/>
    </location>
</feature>
<feature type="compositionally biased region" description="Pro residues" evidence="1">
    <location>
        <begin position="293"/>
        <end position="310"/>
    </location>
</feature>
<dbReference type="AlphaFoldDB" id="A0A9D3PTC1"/>
<feature type="compositionally biased region" description="Polar residues" evidence="1">
    <location>
        <begin position="371"/>
        <end position="381"/>
    </location>
</feature>
<reference evidence="2" key="1">
    <citation type="submission" date="2021-01" db="EMBL/GenBank/DDBJ databases">
        <authorList>
            <person name="Zahm M."/>
            <person name="Roques C."/>
            <person name="Cabau C."/>
            <person name="Klopp C."/>
            <person name="Donnadieu C."/>
            <person name="Jouanno E."/>
            <person name="Lampietro C."/>
            <person name="Louis A."/>
            <person name="Herpin A."/>
            <person name="Echchiki A."/>
            <person name="Berthelot C."/>
            <person name="Parey E."/>
            <person name="Roest-Crollius H."/>
            <person name="Braasch I."/>
            <person name="Postlethwait J."/>
            <person name="Bobe J."/>
            <person name="Montfort J."/>
            <person name="Bouchez O."/>
            <person name="Begum T."/>
            <person name="Mejri S."/>
            <person name="Adams A."/>
            <person name="Chen W.-J."/>
            <person name="Guiguen Y."/>
        </authorList>
    </citation>
    <scope>NUCLEOTIDE SEQUENCE</scope>
    <source>
        <strain evidence="2">YG-15Mar2019-1</strain>
        <tissue evidence="2">Brain</tissue>
    </source>
</reference>
<name>A0A9D3PTC1_MEGAT</name>